<sequence>MSLKVWGTRPEETALAFGGDAVVPGRAAYYRAVDVHAPASVAFRRLCQLRVAPYSYDWIDNRGRRSPRALTPGVEDLATGQRWMTIFTLIAFVPGEQLTFRITRRDGRALFGDIVVTYVLRELGPRHCRLVAKLHLPEPRGLLEAATRPLLCAGDLVMMRRQLRNLAALAREDDQGQV</sequence>
<dbReference type="Gene3D" id="3.30.530.20">
    <property type="match status" value="1"/>
</dbReference>
<gene>
    <name evidence="1" type="ORF">ACFFTR_06525</name>
</gene>
<protein>
    <recommendedName>
        <fullName evidence="3">Polyketide cyclase</fullName>
    </recommendedName>
</protein>
<proteinExistence type="predicted"/>
<evidence type="ECO:0000313" key="2">
    <source>
        <dbReference type="Proteomes" id="UP001589608"/>
    </source>
</evidence>
<dbReference type="SUPFAM" id="SSF55961">
    <property type="entry name" value="Bet v1-like"/>
    <property type="match status" value="1"/>
</dbReference>
<comment type="caution">
    <text evidence="1">The sequence shown here is derived from an EMBL/GenBank/DDBJ whole genome shotgun (WGS) entry which is preliminary data.</text>
</comment>
<keyword evidence="2" id="KW-1185">Reference proteome</keyword>
<evidence type="ECO:0000313" key="1">
    <source>
        <dbReference type="EMBL" id="MFB9442737.1"/>
    </source>
</evidence>
<reference evidence="1 2" key="1">
    <citation type="submission" date="2024-09" db="EMBL/GenBank/DDBJ databases">
        <authorList>
            <person name="Sun Q."/>
            <person name="Mori K."/>
        </authorList>
    </citation>
    <scope>NUCLEOTIDE SEQUENCE [LARGE SCALE GENOMIC DNA]</scope>
    <source>
        <strain evidence="1 2">JCM 3307</strain>
    </source>
</reference>
<dbReference type="RefSeq" id="WP_223103049.1">
    <property type="nucleotide sequence ID" value="NZ_CP061913.1"/>
</dbReference>
<dbReference type="EMBL" id="JBHMCA010000018">
    <property type="protein sequence ID" value="MFB9442737.1"/>
    <property type="molecule type" value="Genomic_DNA"/>
</dbReference>
<dbReference type="Proteomes" id="UP001589608">
    <property type="component" value="Unassembled WGS sequence"/>
</dbReference>
<organism evidence="1 2">
    <name type="scientific">Dactylosporangium vinaceum</name>
    <dbReference type="NCBI Taxonomy" id="53362"/>
    <lineage>
        <taxon>Bacteria</taxon>
        <taxon>Bacillati</taxon>
        <taxon>Actinomycetota</taxon>
        <taxon>Actinomycetes</taxon>
        <taxon>Micromonosporales</taxon>
        <taxon>Micromonosporaceae</taxon>
        <taxon>Dactylosporangium</taxon>
    </lineage>
</organism>
<name>A0ABV5M1J9_9ACTN</name>
<evidence type="ECO:0008006" key="3">
    <source>
        <dbReference type="Google" id="ProtNLM"/>
    </source>
</evidence>
<accession>A0ABV5M1J9</accession>
<dbReference type="InterPro" id="IPR023393">
    <property type="entry name" value="START-like_dom_sf"/>
</dbReference>